<dbReference type="GO" id="GO:0006355">
    <property type="term" value="P:regulation of DNA-templated transcription"/>
    <property type="evidence" value="ECO:0007669"/>
    <property type="project" value="InterPro"/>
</dbReference>
<dbReference type="Gene3D" id="3.30.420.10">
    <property type="entry name" value="Ribonuclease H-like superfamily/Ribonuclease H"/>
    <property type="match status" value="1"/>
</dbReference>
<dbReference type="KEGG" id="aten:116301108"/>
<dbReference type="Proteomes" id="UP000515163">
    <property type="component" value="Unplaced"/>
</dbReference>
<dbReference type="NCBIfam" id="NF033545">
    <property type="entry name" value="transpos_IS630"/>
    <property type="match status" value="1"/>
</dbReference>
<evidence type="ECO:0000259" key="2">
    <source>
        <dbReference type="Pfam" id="PF00292"/>
    </source>
</evidence>
<reference evidence="5" key="1">
    <citation type="submission" date="2025-08" db="UniProtKB">
        <authorList>
            <consortium name="RefSeq"/>
        </authorList>
    </citation>
    <scope>IDENTIFICATION</scope>
    <source>
        <tissue evidence="5">Tentacle</tissue>
    </source>
</reference>
<dbReference type="InterPro" id="IPR036388">
    <property type="entry name" value="WH-like_DNA-bd_sf"/>
</dbReference>
<organism evidence="4 5">
    <name type="scientific">Actinia tenebrosa</name>
    <name type="common">Australian red waratah sea anemone</name>
    <dbReference type="NCBI Taxonomy" id="6105"/>
    <lineage>
        <taxon>Eukaryota</taxon>
        <taxon>Metazoa</taxon>
        <taxon>Cnidaria</taxon>
        <taxon>Anthozoa</taxon>
        <taxon>Hexacorallia</taxon>
        <taxon>Actiniaria</taxon>
        <taxon>Actiniidae</taxon>
        <taxon>Actinia</taxon>
    </lineage>
</organism>
<evidence type="ECO:0000313" key="5">
    <source>
        <dbReference type="RefSeq" id="XP_031565977.1"/>
    </source>
</evidence>
<dbReference type="PANTHER" id="PTHR46564">
    <property type="entry name" value="TRANSPOSASE"/>
    <property type="match status" value="1"/>
</dbReference>
<dbReference type="Pfam" id="PF00292">
    <property type="entry name" value="PAX"/>
    <property type="match status" value="1"/>
</dbReference>
<keyword evidence="4" id="KW-1185">Reference proteome</keyword>
<dbReference type="InterPro" id="IPR001523">
    <property type="entry name" value="Paired_dom"/>
</dbReference>
<evidence type="ECO:0000313" key="4">
    <source>
        <dbReference type="Proteomes" id="UP000515163"/>
    </source>
</evidence>
<proteinExistence type="predicted"/>
<dbReference type="InterPro" id="IPR009057">
    <property type="entry name" value="Homeodomain-like_sf"/>
</dbReference>
<dbReference type="Gene3D" id="1.10.10.10">
    <property type="entry name" value="Winged helix-like DNA-binding domain superfamily/Winged helix DNA-binding domain"/>
    <property type="match status" value="1"/>
</dbReference>
<dbReference type="InterPro" id="IPR036397">
    <property type="entry name" value="RNaseH_sf"/>
</dbReference>
<evidence type="ECO:0000259" key="3">
    <source>
        <dbReference type="Pfam" id="PF13358"/>
    </source>
</evidence>
<dbReference type="RefSeq" id="XP_031565977.1">
    <property type="nucleotide sequence ID" value="XM_031710117.1"/>
</dbReference>
<dbReference type="GO" id="GO:0003677">
    <property type="term" value="F:DNA binding"/>
    <property type="evidence" value="ECO:0007669"/>
    <property type="project" value="InterPro"/>
</dbReference>
<sequence length="319" mass="36970">MVASYPEALRWRVIYLSYGEGLRVSEISLILKVSETFVKKIIRIYNGTHSVNDNSHRGGRPRMLDAHDILLVKSIIDQYPEAYEDEISEWLRHVTGKHISVPSISRHLRQIGFSRRKLNVIARQRDERNRAEYRHRVSAFIRNQLLFVDESAKDSRTFQRRYARDLVGTGRISIKGNFTRGSRYSVLAAISVDGVIASHVIDGAYDREQYEFAFLQFILPHIGRFSRQEANSVIIMDNCIIHYSDVVTNAVRNKGGIIMFLPPYSPDFNPIEDCFNFCKKWLQRNQEVCYGYPKRCFEIALNQVTQAQSIGFFEDCGYL</sequence>
<feature type="domain" description="Paired" evidence="2">
    <location>
        <begin position="5"/>
        <end position="105"/>
    </location>
</feature>
<dbReference type="AlphaFoldDB" id="A0A6P8IGM8"/>
<dbReference type="GeneID" id="116301108"/>
<dbReference type="OrthoDB" id="5948373at2759"/>
<dbReference type="InParanoid" id="A0A6P8IGM8"/>
<name>A0A6P8IGM8_ACTTE</name>
<dbReference type="PANTHER" id="PTHR46564:SF1">
    <property type="entry name" value="TRANSPOSASE"/>
    <property type="match status" value="1"/>
</dbReference>
<gene>
    <name evidence="5" type="primary">LOC116301108</name>
</gene>
<dbReference type="InterPro" id="IPR047655">
    <property type="entry name" value="Transpos_IS630-like"/>
</dbReference>
<feature type="domain" description="Tc1-like transposase DDE" evidence="3">
    <location>
        <begin position="144"/>
        <end position="286"/>
    </location>
</feature>
<dbReference type="Pfam" id="PF13358">
    <property type="entry name" value="DDE_3"/>
    <property type="match status" value="1"/>
</dbReference>
<accession>A0A6P8IGM8</accession>
<evidence type="ECO:0000256" key="1">
    <source>
        <dbReference type="ARBA" id="ARBA00022724"/>
    </source>
</evidence>
<dbReference type="SUPFAM" id="SSF46689">
    <property type="entry name" value="Homeodomain-like"/>
    <property type="match status" value="1"/>
</dbReference>
<protein>
    <submittedName>
        <fullName evidence="5">Uncharacterized protein LOC116301108</fullName>
    </submittedName>
</protein>
<keyword evidence="1" id="KW-0563">Paired box</keyword>
<dbReference type="InterPro" id="IPR038717">
    <property type="entry name" value="Tc1-like_DDE_dom"/>
</dbReference>